<dbReference type="PANTHER" id="PTHR22605">
    <property type="entry name" value="RZ-TYPE DOMAIN-CONTAINING PROTEIN"/>
    <property type="match status" value="1"/>
</dbReference>
<keyword evidence="5" id="KW-0862">Zinc</keyword>
<dbReference type="Pfam" id="PF20173">
    <property type="entry name" value="ZnF_RZ-type"/>
    <property type="match status" value="1"/>
</dbReference>
<dbReference type="PANTHER" id="PTHR22605:SF16">
    <property type="entry name" value="E3 UBIQUITIN-PROTEIN LIGASE RNF213"/>
    <property type="match status" value="1"/>
</dbReference>
<keyword evidence="8" id="KW-0378">Hydrolase</keyword>
<evidence type="ECO:0000256" key="5">
    <source>
        <dbReference type="ARBA" id="ARBA00022833"/>
    </source>
</evidence>
<dbReference type="KEGG" id="ela:UCREL1_9646"/>
<dbReference type="InterPro" id="IPR046439">
    <property type="entry name" value="ZF_RZ_dom"/>
</dbReference>
<keyword evidence="8" id="KW-0347">Helicase</keyword>
<dbReference type="GO" id="GO:0005737">
    <property type="term" value="C:cytoplasm"/>
    <property type="evidence" value="ECO:0007669"/>
    <property type="project" value="UniProtKB-SubCell"/>
</dbReference>
<sequence>MDGIMDMKAHYAMSPDDNPTAIKGTSLPFSMDEVKTCPTCRGSLRSIGRYGRIVRRAMLDEATKKFIAWSNSEYLKLANRLVDVQQALSESVHPSALQKSTPPSKKVLSKGRLKELHLIKNWTGADRYTKATFLWNSIRSFIGQVRKEEQPFQRVADFVEYAIRQRRAQGEFAFDESLIQVKGYLQTSALSLRCDTIIFTDFVEVHKTLATARAEISLDFTKHFEDCEALIKLATATKYPREEVEGHIYFAKFCAFAQRFNSAKQAESTETTPATDGLTTKGDEHLALARKLLDQYPSTKHLESEIEATSLMLRGGTFYQNVSAEEMRAVYAAMSKEFLGTGHWYTCENGHPFTVGECGMPMELAQCPECGAAVGGSSHRPAQGVQHANDIENLARGVERLGV</sequence>
<gene>
    <name evidence="8" type="ORF">UCREL1_9646</name>
</gene>
<evidence type="ECO:0000256" key="1">
    <source>
        <dbReference type="ARBA" id="ARBA00004496"/>
    </source>
</evidence>
<name>M7SGY2_EUTLA</name>
<protein>
    <submittedName>
        <fullName evidence="8">Putative nf-x1 finger and helicase domain protein</fullName>
    </submittedName>
</protein>
<comment type="subcellular location">
    <subcellularLocation>
        <location evidence="1">Cytoplasm</location>
    </subcellularLocation>
</comment>
<evidence type="ECO:0000256" key="6">
    <source>
        <dbReference type="ARBA" id="ARBA00022859"/>
    </source>
</evidence>
<evidence type="ECO:0000313" key="9">
    <source>
        <dbReference type="Proteomes" id="UP000012174"/>
    </source>
</evidence>
<dbReference type="GO" id="GO:0016887">
    <property type="term" value="F:ATP hydrolysis activity"/>
    <property type="evidence" value="ECO:0007669"/>
    <property type="project" value="InterPro"/>
</dbReference>
<keyword evidence="6" id="KW-0391">Immunity</keyword>
<dbReference type="HOGENOM" id="CLU_037218_0_0_1"/>
<accession>M7SGY2</accession>
<reference evidence="9" key="1">
    <citation type="journal article" date="2013" name="Genome Announc.">
        <title>Draft genome sequence of the grapevine dieback fungus Eutypa lata UCR-EL1.</title>
        <authorList>
            <person name="Blanco-Ulate B."/>
            <person name="Rolshausen P.E."/>
            <person name="Cantu D."/>
        </authorList>
    </citation>
    <scope>NUCLEOTIDE SEQUENCE [LARGE SCALE GENOMIC DNA]</scope>
    <source>
        <strain evidence="9">UCR-EL1</strain>
    </source>
</reference>
<keyword evidence="9" id="KW-1185">Reference proteome</keyword>
<evidence type="ECO:0000256" key="4">
    <source>
        <dbReference type="ARBA" id="ARBA00022771"/>
    </source>
</evidence>
<evidence type="ECO:0000256" key="2">
    <source>
        <dbReference type="ARBA" id="ARBA00022490"/>
    </source>
</evidence>
<dbReference type="GO" id="GO:0008270">
    <property type="term" value="F:zinc ion binding"/>
    <property type="evidence" value="ECO:0007669"/>
    <property type="project" value="UniProtKB-KW"/>
</dbReference>
<keyword evidence="2" id="KW-0963">Cytoplasm</keyword>
<dbReference type="InterPro" id="IPR031248">
    <property type="entry name" value="RNF213"/>
</dbReference>
<dbReference type="AlphaFoldDB" id="M7SGY2"/>
<evidence type="ECO:0000259" key="7">
    <source>
        <dbReference type="PROSITE" id="PS51981"/>
    </source>
</evidence>
<dbReference type="eggNOG" id="KOG1807">
    <property type="taxonomic scope" value="Eukaryota"/>
</dbReference>
<dbReference type="Proteomes" id="UP000012174">
    <property type="component" value="Unassembled WGS sequence"/>
</dbReference>
<keyword evidence="8" id="KW-0547">Nucleotide-binding</keyword>
<keyword evidence="8" id="KW-0067">ATP-binding</keyword>
<dbReference type="GO" id="GO:0002376">
    <property type="term" value="P:immune system process"/>
    <property type="evidence" value="ECO:0007669"/>
    <property type="project" value="UniProtKB-KW"/>
</dbReference>
<dbReference type="GO" id="GO:0004386">
    <property type="term" value="F:helicase activity"/>
    <property type="evidence" value="ECO:0007669"/>
    <property type="project" value="UniProtKB-KW"/>
</dbReference>
<proteinExistence type="predicted"/>
<dbReference type="GO" id="GO:0004842">
    <property type="term" value="F:ubiquitin-protein transferase activity"/>
    <property type="evidence" value="ECO:0007669"/>
    <property type="project" value="InterPro"/>
</dbReference>
<dbReference type="EMBL" id="KB707231">
    <property type="protein sequence ID" value="EMR63427.1"/>
    <property type="molecule type" value="Genomic_DNA"/>
</dbReference>
<keyword evidence="3" id="KW-0479">Metal-binding</keyword>
<organism evidence="8 9">
    <name type="scientific">Eutypa lata (strain UCR-EL1)</name>
    <name type="common">Grapevine dieback disease fungus</name>
    <name type="synonym">Eutypa armeniacae</name>
    <dbReference type="NCBI Taxonomy" id="1287681"/>
    <lineage>
        <taxon>Eukaryota</taxon>
        <taxon>Fungi</taxon>
        <taxon>Dikarya</taxon>
        <taxon>Ascomycota</taxon>
        <taxon>Pezizomycotina</taxon>
        <taxon>Sordariomycetes</taxon>
        <taxon>Xylariomycetidae</taxon>
        <taxon>Xylariales</taxon>
        <taxon>Diatrypaceae</taxon>
        <taxon>Eutypa</taxon>
    </lineage>
</organism>
<feature type="domain" description="RZ-type" evidence="7">
    <location>
        <begin position="322"/>
        <end position="397"/>
    </location>
</feature>
<dbReference type="STRING" id="1287681.M7SGY2"/>
<dbReference type="OrthoDB" id="2423195at2759"/>
<evidence type="ECO:0000313" key="8">
    <source>
        <dbReference type="EMBL" id="EMR63427.1"/>
    </source>
</evidence>
<dbReference type="OMA" id="MEVLSAM"/>
<keyword evidence="4" id="KW-0863">Zinc-finger</keyword>
<dbReference type="PROSITE" id="PS51981">
    <property type="entry name" value="ZF_RZ"/>
    <property type="match status" value="1"/>
</dbReference>
<evidence type="ECO:0000256" key="3">
    <source>
        <dbReference type="ARBA" id="ARBA00022723"/>
    </source>
</evidence>